<dbReference type="PANTHER" id="PTHR11697:SF230">
    <property type="entry name" value="ZINC FINGER, MYM DOMAIN CONTAINING 1"/>
    <property type="match status" value="1"/>
</dbReference>
<proteinExistence type="predicted"/>
<dbReference type="SMR" id="A0A3B6NWT9"/>
<dbReference type="Gramene" id="TraesNOR6A03G03442690.1">
    <property type="protein sequence ID" value="TraesNOR6A03G03442690.1"/>
    <property type="gene ID" value="TraesNOR6A03G03442690"/>
</dbReference>
<dbReference type="InterPro" id="IPR055298">
    <property type="entry name" value="AtLOH3-like"/>
</dbReference>
<protein>
    <submittedName>
        <fullName evidence="1">Uncharacterized protein</fullName>
    </submittedName>
</protein>
<name>A0A3B6NWT9_WHEAT</name>
<evidence type="ECO:0000313" key="2">
    <source>
        <dbReference type="Proteomes" id="UP000019116"/>
    </source>
</evidence>
<dbReference type="Gramene" id="TraesCS6A02G396500.1">
    <property type="protein sequence ID" value="TraesCS6A02G396500.1"/>
    <property type="gene ID" value="TraesCS6A02G396500"/>
</dbReference>
<dbReference type="EnsemblPlants" id="TraesCS6A02G396500.1">
    <property type="protein sequence ID" value="TraesCS6A02G396500.1"/>
    <property type="gene ID" value="TraesCS6A02G396500"/>
</dbReference>
<reference evidence="1" key="2">
    <citation type="submission" date="2018-10" db="UniProtKB">
        <authorList>
            <consortium name="EnsemblPlants"/>
        </authorList>
    </citation>
    <scope>IDENTIFICATION</scope>
</reference>
<dbReference type="AlphaFoldDB" id="A0A3B6NWT9"/>
<evidence type="ECO:0000313" key="1">
    <source>
        <dbReference type="EnsemblPlants" id="TraesCS6A02G396500.1"/>
    </source>
</evidence>
<dbReference type="Gramene" id="TraesCLE_scaffold_054578_01G000500.1">
    <property type="protein sequence ID" value="TraesCLE_scaffold_054578_01G000500.1"/>
    <property type="gene ID" value="TraesCLE_scaffold_054578_01G000500"/>
</dbReference>
<reference evidence="1" key="1">
    <citation type="submission" date="2018-08" db="EMBL/GenBank/DDBJ databases">
        <authorList>
            <person name="Rossello M."/>
        </authorList>
    </citation>
    <scope>NUCLEOTIDE SEQUENCE [LARGE SCALE GENOMIC DNA]</scope>
    <source>
        <strain evidence="1">cv. Chinese Spring</strain>
    </source>
</reference>
<dbReference type="OMA" id="CMKHEFE"/>
<dbReference type="Gramene" id="TraesCS6A03G0997800.1">
    <property type="protein sequence ID" value="TraesCS6A03G0997800.1.CDS"/>
    <property type="gene ID" value="TraesCS6A03G0997800"/>
</dbReference>
<dbReference type="OrthoDB" id="1718843at2759"/>
<dbReference type="PANTHER" id="PTHR11697">
    <property type="entry name" value="GENERAL TRANSCRIPTION FACTOR 2-RELATED ZINC FINGER PROTEIN"/>
    <property type="match status" value="1"/>
</dbReference>
<organism evidence="1">
    <name type="scientific">Triticum aestivum</name>
    <name type="common">Wheat</name>
    <dbReference type="NCBI Taxonomy" id="4565"/>
    <lineage>
        <taxon>Eukaryota</taxon>
        <taxon>Viridiplantae</taxon>
        <taxon>Streptophyta</taxon>
        <taxon>Embryophyta</taxon>
        <taxon>Tracheophyta</taxon>
        <taxon>Spermatophyta</taxon>
        <taxon>Magnoliopsida</taxon>
        <taxon>Liliopsida</taxon>
        <taxon>Poales</taxon>
        <taxon>Poaceae</taxon>
        <taxon>BOP clade</taxon>
        <taxon>Pooideae</taxon>
        <taxon>Triticodae</taxon>
        <taxon>Triticeae</taxon>
        <taxon>Triticinae</taxon>
        <taxon>Triticum</taxon>
    </lineage>
</organism>
<dbReference type="STRING" id="4565.A0A3B6NWT9"/>
<dbReference type="Gramene" id="TraesROB_scaffold_044261_01G000300.1">
    <property type="protein sequence ID" value="TraesROB_scaffold_044261_01G000300.1"/>
    <property type="gene ID" value="TraesROB_scaffold_044261_01G000300"/>
</dbReference>
<accession>A0A3B6NWT9</accession>
<dbReference type="Proteomes" id="UP000019116">
    <property type="component" value="Chromosome 6A"/>
</dbReference>
<sequence length="114" mass="12947">MFGATITVLRSIANDCSVTKYSRGDAGGALRIIISFDFVFILHLMERIMKITDVLCQTLKKKSLDILNALDTVSNTEVLLADLREVWEPLLEVVKTFCMKHEFEIPDMSCKYVD</sequence>
<keyword evidence="2" id="KW-1185">Reference proteome</keyword>